<dbReference type="InterPro" id="IPR017972">
    <property type="entry name" value="Cyt_P450_CS"/>
</dbReference>
<keyword evidence="11" id="KW-1185">Reference proteome</keyword>
<keyword evidence="2" id="KW-0285">Flavoprotein</keyword>
<evidence type="ECO:0000256" key="1">
    <source>
        <dbReference type="ARBA" id="ARBA00005466"/>
    </source>
</evidence>
<dbReference type="AlphaFoldDB" id="A0AAE8SNF9"/>
<dbReference type="Gene3D" id="3.40.462.20">
    <property type="match status" value="1"/>
</dbReference>
<dbReference type="InterPro" id="IPR050416">
    <property type="entry name" value="FAD-linked_Oxidoreductase"/>
</dbReference>
<evidence type="ECO:0000256" key="2">
    <source>
        <dbReference type="ARBA" id="ARBA00022630"/>
    </source>
</evidence>
<evidence type="ECO:0000256" key="3">
    <source>
        <dbReference type="ARBA" id="ARBA00022723"/>
    </source>
</evidence>
<dbReference type="EMBL" id="ONZP01000531">
    <property type="protein sequence ID" value="SPJ86913.1"/>
    <property type="molecule type" value="Genomic_DNA"/>
</dbReference>
<dbReference type="Proteomes" id="UP001187734">
    <property type="component" value="Unassembled WGS sequence"/>
</dbReference>
<dbReference type="InterPro" id="IPR016169">
    <property type="entry name" value="FAD-bd_PCMH_sub2"/>
</dbReference>
<evidence type="ECO:0000256" key="7">
    <source>
        <dbReference type="PIRSR" id="PIRSR602401-1"/>
    </source>
</evidence>
<dbReference type="SUPFAM" id="SSF56176">
    <property type="entry name" value="FAD-binding/transporter-associated domain-like"/>
    <property type="match status" value="1"/>
</dbReference>
<evidence type="ECO:0000256" key="6">
    <source>
        <dbReference type="ARBA" id="ARBA00023004"/>
    </source>
</evidence>
<keyword evidence="5" id="KW-0560">Oxidoreductase</keyword>
<evidence type="ECO:0000259" key="9">
    <source>
        <dbReference type="PROSITE" id="PS51387"/>
    </source>
</evidence>
<dbReference type="Pfam" id="PF00067">
    <property type="entry name" value="p450"/>
    <property type="match status" value="1"/>
</dbReference>
<keyword evidence="8" id="KW-0812">Transmembrane</keyword>
<dbReference type="InterPro" id="IPR016167">
    <property type="entry name" value="FAD-bd_PCMH_sub1"/>
</dbReference>
<sequence length="989" mass="109996">MDSAQTTKLDLLPVMAATASIGVLLSVLIFVVLLVGPKTVLNALCNGFLSLIYRIPAVNGKKYMSGPAYTFPNGQMVDKFLVARSRSWEWEEKYGKTYRIWAASIPEVVITDPKDVEALYHQSTDHCKAPQANAGWLLTQLLGSGLGLINGTRWTTLRKTLDPMFSHLAAMQYLRNNLYASAEDYVAGIHKFAKTDKQDAKGKEIVINTTQALQRYPFFEVASMFYGKMSDVEQERLWELGRQYSEVFSAIVFGGIHRFKMTKYFGTKAYNGAITYQKAWKNFNMDICRAREITAPETPIILLMQAAERGEITSQEVTDTVAESTFANLDIVTQVISSCVILLADSPEVQGDLLQEMEENKADPEKYITRKDTLLHFCLLESLRLRPVLAFTFPENPPRGKILGNFMVPKDTTVIVDAFAINIRNPFWGPDNRSYRPSRFAGIKQNQLRYNLSTFGYGPRKCLGQHIADKIVKAVVYHMFSKYKVSLQPMQGLEGDFKVDKTSWVGLYDVDLKLEEREIGVGKADLKSDLLNCLSGSNVIVDGDEGWPDAIKRWTAYQAKIPAAIVRVINEEDVISAVSYAVKNHRPFVVRGGGHSNGFSTVDSPGIVIDLSGMKNVTVHVEEQVVVAQGGATMGDGVKRAGEVGMAVATGTCNEVGLVGATLGGGIGRFLGHLGYAADTVLSMRVVVVGNSGVARVVKASNEVNSDLLWGLRGSGHLFGVVVEATFRALPWSYDTWHSCLVFAPNDVRMVAEAVDKVHYRGGMQGRLVFCAPNKQPVVLLQLWYTGPPEEATIKFHPLLDLPSQNDHPLNFVGRRIPYLHLNDSSERICGYAGRKNLAAFGMIKMSAESCEVALQVYMDFIAQHPEAAQTHILTEFYSMDVVQQLDTDGQRTSIPIELRQEVKYWVMPLAWYEDPALDKACAELNKDIQEAFLIQPDGTRLKRVGYVNMPFEDDAANSIFGQGERLERLRRLKSKWDPLGVMQGIIKL</sequence>
<keyword evidence="7" id="KW-0349">Heme</keyword>
<keyword evidence="6 7" id="KW-0408">Iron</keyword>
<gene>
    <name evidence="10" type="ORF">FTOL_11938</name>
</gene>
<feature type="transmembrane region" description="Helical" evidence="8">
    <location>
        <begin position="12"/>
        <end position="36"/>
    </location>
</feature>
<keyword evidence="8" id="KW-0472">Membrane</keyword>
<keyword evidence="8" id="KW-1133">Transmembrane helix</keyword>
<organism evidence="10 11">
    <name type="scientific">Fusarium torulosum</name>
    <dbReference type="NCBI Taxonomy" id="33205"/>
    <lineage>
        <taxon>Eukaryota</taxon>
        <taxon>Fungi</taxon>
        <taxon>Dikarya</taxon>
        <taxon>Ascomycota</taxon>
        <taxon>Pezizomycotina</taxon>
        <taxon>Sordariomycetes</taxon>
        <taxon>Hypocreomycetidae</taxon>
        <taxon>Hypocreales</taxon>
        <taxon>Nectriaceae</taxon>
        <taxon>Fusarium</taxon>
    </lineage>
</organism>
<evidence type="ECO:0000256" key="4">
    <source>
        <dbReference type="ARBA" id="ARBA00022827"/>
    </source>
</evidence>
<dbReference type="InterPro" id="IPR036396">
    <property type="entry name" value="Cyt_P450_sf"/>
</dbReference>
<proteinExistence type="inferred from homology"/>
<feature type="binding site" description="axial binding residue" evidence="7">
    <location>
        <position position="462"/>
    </location>
    <ligand>
        <name>heme</name>
        <dbReference type="ChEBI" id="CHEBI:30413"/>
    </ligand>
    <ligandPart>
        <name>Fe</name>
        <dbReference type="ChEBI" id="CHEBI:18248"/>
    </ligandPart>
</feature>
<dbReference type="Gene3D" id="3.30.465.10">
    <property type="match status" value="1"/>
</dbReference>
<name>A0AAE8SNF9_9HYPO</name>
<dbReference type="InterPro" id="IPR016166">
    <property type="entry name" value="FAD-bd_PCMH"/>
</dbReference>
<dbReference type="GO" id="GO:0020037">
    <property type="term" value="F:heme binding"/>
    <property type="evidence" value="ECO:0007669"/>
    <property type="project" value="InterPro"/>
</dbReference>
<protein>
    <submittedName>
        <fullName evidence="10">Related to cytochrome P450 monooxigenase GliC-like</fullName>
    </submittedName>
</protein>
<dbReference type="PANTHER" id="PTHR42973:SF7">
    <property type="entry name" value="FAD-BINDING PCMH-TYPE DOMAIN-CONTAINING PROTEIN"/>
    <property type="match status" value="1"/>
</dbReference>
<dbReference type="GO" id="GO:0004497">
    <property type="term" value="F:monooxygenase activity"/>
    <property type="evidence" value="ECO:0007669"/>
    <property type="project" value="InterPro"/>
</dbReference>
<dbReference type="Pfam" id="PF01565">
    <property type="entry name" value="FAD_binding_4"/>
    <property type="match status" value="1"/>
</dbReference>
<dbReference type="PRINTS" id="PR00463">
    <property type="entry name" value="EP450I"/>
</dbReference>
<dbReference type="SUPFAM" id="SSF48264">
    <property type="entry name" value="Cytochrome P450"/>
    <property type="match status" value="1"/>
</dbReference>
<dbReference type="PROSITE" id="PS51387">
    <property type="entry name" value="FAD_PCMH"/>
    <property type="match status" value="1"/>
</dbReference>
<dbReference type="GO" id="GO:0005506">
    <property type="term" value="F:iron ion binding"/>
    <property type="evidence" value="ECO:0007669"/>
    <property type="project" value="InterPro"/>
</dbReference>
<dbReference type="GO" id="GO:0016705">
    <property type="term" value="F:oxidoreductase activity, acting on paired donors, with incorporation or reduction of molecular oxygen"/>
    <property type="evidence" value="ECO:0007669"/>
    <property type="project" value="InterPro"/>
</dbReference>
<dbReference type="InterPro" id="IPR002401">
    <property type="entry name" value="Cyt_P450_E_grp-I"/>
</dbReference>
<dbReference type="GO" id="GO:0071949">
    <property type="term" value="F:FAD binding"/>
    <property type="evidence" value="ECO:0007669"/>
    <property type="project" value="InterPro"/>
</dbReference>
<evidence type="ECO:0000256" key="8">
    <source>
        <dbReference type="SAM" id="Phobius"/>
    </source>
</evidence>
<dbReference type="InterPro" id="IPR006094">
    <property type="entry name" value="Oxid_FAD_bind_N"/>
</dbReference>
<reference evidence="10" key="1">
    <citation type="submission" date="2018-03" db="EMBL/GenBank/DDBJ databases">
        <authorList>
            <person name="Guldener U."/>
        </authorList>
    </citation>
    <scope>NUCLEOTIDE SEQUENCE</scope>
</reference>
<accession>A0AAE8SNF9</accession>
<keyword evidence="4" id="KW-0274">FAD</keyword>
<dbReference type="Gene3D" id="1.10.630.10">
    <property type="entry name" value="Cytochrome P450"/>
    <property type="match status" value="1"/>
</dbReference>
<evidence type="ECO:0000256" key="5">
    <source>
        <dbReference type="ARBA" id="ARBA00023002"/>
    </source>
</evidence>
<dbReference type="Gene3D" id="3.30.43.10">
    <property type="entry name" value="Uridine Diphospho-n-acetylenolpyruvylglucosamine Reductase, domain 2"/>
    <property type="match status" value="1"/>
</dbReference>
<dbReference type="PANTHER" id="PTHR42973">
    <property type="entry name" value="BINDING OXIDOREDUCTASE, PUTATIVE (AFU_ORTHOLOGUE AFUA_1G17690)-RELATED"/>
    <property type="match status" value="1"/>
</dbReference>
<evidence type="ECO:0000313" key="11">
    <source>
        <dbReference type="Proteomes" id="UP001187734"/>
    </source>
</evidence>
<dbReference type="InterPro" id="IPR001128">
    <property type="entry name" value="Cyt_P450"/>
</dbReference>
<keyword evidence="3 7" id="KW-0479">Metal-binding</keyword>
<evidence type="ECO:0000313" key="10">
    <source>
        <dbReference type="EMBL" id="SPJ86913.1"/>
    </source>
</evidence>
<comment type="cofactor">
    <cofactor evidence="7">
        <name>heme</name>
        <dbReference type="ChEBI" id="CHEBI:30413"/>
    </cofactor>
</comment>
<dbReference type="PROSITE" id="PS00086">
    <property type="entry name" value="CYTOCHROME_P450"/>
    <property type="match status" value="1"/>
</dbReference>
<comment type="similarity">
    <text evidence="1">Belongs to the oxygen-dependent FAD-linked oxidoreductase family.</text>
</comment>
<comment type="caution">
    <text evidence="10">The sequence shown here is derived from an EMBL/GenBank/DDBJ whole genome shotgun (WGS) entry which is preliminary data.</text>
</comment>
<feature type="domain" description="FAD-binding PCMH-type" evidence="9">
    <location>
        <begin position="558"/>
        <end position="732"/>
    </location>
</feature>
<dbReference type="CDD" id="cd20615">
    <property type="entry name" value="CYP_GliC-like"/>
    <property type="match status" value="1"/>
</dbReference>
<dbReference type="InterPro" id="IPR036318">
    <property type="entry name" value="FAD-bd_PCMH-like_sf"/>
</dbReference>